<evidence type="ECO:0000313" key="9">
    <source>
        <dbReference type="EMBL" id="GAL22249.1"/>
    </source>
</evidence>
<keyword evidence="6 8" id="KW-1133">Transmembrane helix</keyword>
<evidence type="ECO:0000256" key="4">
    <source>
        <dbReference type="ARBA" id="ARBA00022519"/>
    </source>
</evidence>
<dbReference type="EMBL" id="BBMR01000012">
    <property type="protein sequence ID" value="GAL22249.1"/>
    <property type="molecule type" value="Genomic_DNA"/>
</dbReference>
<dbReference type="PANTHER" id="PTHR39342">
    <property type="entry name" value="UPF0283 MEMBRANE PROTEIN YCJF"/>
    <property type="match status" value="1"/>
</dbReference>
<dbReference type="OrthoDB" id="958025at2"/>
<evidence type="ECO:0000256" key="6">
    <source>
        <dbReference type="ARBA" id="ARBA00022989"/>
    </source>
</evidence>
<dbReference type="InterPro" id="IPR006507">
    <property type="entry name" value="UPF0283"/>
</dbReference>
<protein>
    <submittedName>
        <fullName evidence="9">Membrane protein YcjF</fullName>
    </submittedName>
</protein>
<gene>
    <name evidence="9" type="ORF">JCM19235_2944</name>
</gene>
<dbReference type="InterPro" id="IPR021147">
    <property type="entry name" value="DUF697"/>
</dbReference>
<evidence type="ECO:0000256" key="5">
    <source>
        <dbReference type="ARBA" id="ARBA00022692"/>
    </source>
</evidence>
<sequence>MSDVKNRKVFNEDLSNVEQTLDMNSQKLFEPEQTFVPVEPSSVEQEDEKQLEKTIRGSSKKGWIATTFLTAFAGLVGWQAIDNVITAATTGDYLSLGWSALVTGVAVMGIGAFGKELFKLRKLKNHFSVQEEAQALLDNDAVGKGEKFCQKLAQEAQIQAENPAFDRWQNSVHSAHSDAEVLDMYQSMVLTEQDKKAMASVSKLSGEAAILVALSPLAIADMLLIAWRNFRMIDHISEIYGVELGYWSRLKLFKLVLVNIAIAGASELAIESSADILSMNLAEKLSARAGQGLGVGLVTARLGLKTVSLMRPIPFKQEQTPRLGSIRKSVVESLKNKLS</sequence>
<evidence type="ECO:0000256" key="2">
    <source>
        <dbReference type="ARBA" id="ARBA00008255"/>
    </source>
</evidence>
<reference evidence="9 10" key="1">
    <citation type="submission" date="2014-09" db="EMBL/GenBank/DDBJ databases">
        <title>Vibrio maritimus JCM 19235. (C45) whole genome shotgun sequence.</title>
        <authorList>
            <person name="Sawabe T."/>
            <person name="Meirelles P."/>
            <person name="Nakanishi M."/>
            <person name="Sayaka M."/>
            <person name="Hattori M."/>
            <person name="Ohkuma M."/>
        </authorList>
    </citation>
    <scope>NUCLEOTIDE SEQUENCE [LARGE SCALE GENOMIC DNA]</scope>
    <source>
        <strain evidence="10">JCM19235</strain>
    </source>
</reference>
<keyword evidence="10" id="KW-1185">Reference proteome</keyword>
<feature type="transmembrane region" description="Helical" evidence="8">
    <location>
        <begin position="93"/>
        <end position="114"/>
    </location>
</feature>
<keyword evidence="7 8" id="KW-0472">Membrane</keyword>
<evidence type="ECO:0000256" key="3">
    <source>
        <dbReference type="ARBA" id="ARBA00022475"/>
    </source>
</evidence>
<dbReference type="Pfam" id="PF05128">
    <property type="entry name" value="DUF697"/>
    <property type="match status" value="1"/>
</dbReference>
<keyword evidence="4" id="KW-0997">Cell inner membrane</keyword>
<evidence type="ECO:0000256" key="7">
    <source>
        <dbReference type="ARBA" id="ARBA00023136"/>
    </source>
</evidence>
<evidence type="ECO:0000256" key="1">
    <source>
        <dbReference type="ARBA" id="ARBA00004429"/>
    </source>
</evidence>
<dbReference type="PANTHER" id="PTHR39342:SF1">
    <property type="entry name" value="UPF0283 MEMBRANE PROTEIN YCJF"/>
    <property type="match status" value="1"/>
</dbReference>
<feature type="transmembrane region" description="Helical" evidence="8">
    <location>
        <begin position="208"/>
        <end position="227"/>
    </location>
</feature>
<dbReference type="STRING" id="990268.JCM19235_2944"/>
<comment type="caution">
    <text evidence="9">The sequence shown here is derived from an EMBL/GenBank/DDBJ whole genome shotgun (WGS) entry which is preliminary data.</text>
</comment>
<evidence type="ECO:0000313" key="10">
    <source>
        <dbReference type="Proteomes" id="UP000029228"/>
    </source>
</evidence>
<organism evidence="9 10">
    <name type="scientific">Vibrio maritimus</name>
    <dbReference type="NCBI Taxonomy" id="990268"/>
    <lineage>
        <taxon>Bacteria</taxon>
        <taxon>Pseudomonadati</taxon>
        <taxon>Pseudomonadota</taxon>
        <taxon>Gammaproteobacteria</taxon>
        <taxon>Vibrionales</taxon>
        <taxon>Vibrionaceae</taxon>
        <taxon>Vibrio</taxon>
    </lineage>
</organism>
<proteinExistence type="inferred from homology"/>
<dbReference type="AlphaFoldDB" id="A0A090S6U7"/>
<keyword evidence="3" id="KW-1003">Cell membrane</keyword>
<dbReference type="GO" id="GO:0005886">
    <property type="term" value="C:plasma membrane"/>
    <property type="evidence" value="ECO:0007669"/>
    <property type="project" value="UniProtKB-SubCell"/>
</dbReference>
<evidence type="ECO:0000256" key="8">
    <source>
        <dbReference type="SAM" id="Phobius"/>
    </source>
</evidence>
<feature type="transmembrane region" description="Helical" evidence="8">
    <location>
        <begin position="62"/>
        <end position="81"/>
    </location>
</feature>
<keyword evidence="5 8" id="KW-0812">Transmembrane</keyword>
<accession>A0A090S6U7</accession>
<dbReference type="Proteomes" id="UP000029228">
    <property type="component" value="Unassembled WGS sequence"/>
</dbReference>
<comment type="subcellular location">
    <subcellularLocation>
        <location evidence="1">Cell inner membrane</location>
        <topology evidence="1">Multi-pass membrane protein</topology>
    </subcellularLocation>
</comment>
<name>A0A090S6U7_9VIBR</name>
<comment type="similarity">
    <text evidence="2">Belongs to the UPF0283 family.</text>
</comment>
<dbReference type="NCBIfam" id="TIGR01620">
    <property type="entry name" value="hyp_HI0043"/>
    <property type="match status" value="1"/>
</dbReference>